<gene>
    <name evidence="2" type="ORF">A2519_22850</name>
</gene>
<sequence>MRMELSIHGSYTVIHIREFFDIRVHFQEFEKTIFDLLNSGKTSIAVMFSQAEHLSSSLISVLIHFNKDVLERNGKLCIVATSDQVREMFSTLNLHEIIPIVSSVRDLPD</sequence>
<dbReference type="SUPFAM" id="SSF52091">
    <property type="entry name" value="SpoIIaa-like"/>
    <property type="match status" value="1"/>
</dbReference>
<dbReference type="InterPro" id="IPR036513">
    <property type="entry name" value="STAS_dom_sf"/>
</dbReference>
<dbReference type="CDD" id="cd07043">
    <property type="entry name" value="STAS_anti-anti-sigma_factors"/>
    <property type="match status" value="1"/>
</dbReference>
<dbReference type="InterPro" id="IPR002645">
    <property type="entry name" value="STAS_dom"/>
</dbReference>
<organism evidence="2 3">
    <name type="scientific">Candidatus Raymondbacteria bacterium RIFOXYD12_FULL_49_13</name>
    <dbReference type="NCBI Taxonomy" id="1817890"/>
    <lineage>
        <taxon>Bacteria</taxon>
        <taxon>Raymondiibacteriota</taxon>
    </lineage>
</organism>
<proteinExistence type="predicted"/>
<dbReference type="Pfam" id="PF01740">
    <property type="entry name" value="STAS"/>
    <property type="match status" value="1"/>
</dbReference>
<accession>A0A1F7FHL8</accession>
<dbReference type="Proteomes" id="UP000179243">
    <property type="component" value="Unassembled WGS sequence"/>
</dbReference>
<feature type="domain" description="STAS" evidence="1">
    <location>
        <begin position="27"/>
        <end position="109"/>
    </location>
</feature>
<evidence type="ECO:0000313" key="2">
    <source>
        <dbReference type="EMBL" id="OGK05987.1"/>
    </source>
</evidence>
<comment type="caution">
    <text evidence="2">The sequence shown here is derived from an EMBL/GenBank/DDBJ whole genome shotgun (WGS) entry which is preliminary data.</text>
</comment>
<dbReference type="Gene3D" id="3.30.750.24">
    <property type="entry name" value="STAS domain"/>
    <property type="match status" value="1"/>
</dbReference>
<evidence type="ECO:0000259" key="1">
    <source>
        <dbReference type="PROSITE" id="PS50801"/>
    </source>
</evidence>
<dbReference type="GO" id="GO:0043856">
    <property type="term" value="F:anti-sigma factor antagonist activity"/>
    <property type="evidence" value="ECO:0007669"/>
    <property type="project" value="TreeGrafter"/>
</dbReference>
<protein>
    <recommendedName>
        <fullName evidence="1">STAS domain-containing protein</fullName>
    </recommendedName>
</protein>
<name>A0A1F7FHL8_UNCRA</name>
<dbReference type="AlphaFoldDB" id="A0A1F7FHL8"/>
<dbReference type="PROSITE" id="PS50801">
    <property type="entry name" value="STAS"/>
    <property type="match status" value="1"/>
</dbReference>
<reference evidence="2 3" key="1">
    <citation type="journal article" date="2016" name="Nat. Commun.">
        <title>Thousands of microbial genomes shed light on interconnected biogeochemical processes in an aquifer system.</title>
        <authorList>
            <person name="Anantharaman K."/>
            <person name="Brown C.T."/>
            <person name="Hug L.A."/>
            <person name="Sharon I."/>
            <person name="Castelle C.J."/>
            <person name="Probst A.J."/>
            <person name="Thomas B.C."/>
            <person name="Singh A."/>
            <person name="Wilkins M.J."/>
            <person name="Karaoz U."/>
            <person name="Brodie E.L."/>
            <person name="Williams K.H."/>
            <person name="Hubbard S.S."/>
            <person name="Banfield J.F."/>
        </authorList>
    </citation>
    <scope>NUCLEOTIDE SEQUENCE [LARGE SCALE GENOMIC DNA]</scope>
</reference>
<dbReference type="PANTHER" id="PTHR33495">
    <property type="entry name" value="ANTI-SIGMA FACTOR ANTAGONIST TM_1081-RELATED-RELATED"/>
    <property type="match status" value="1"/>
</dbReference>
<evidence type="ECO:0000313" key="3">
    <source>
        <dbReference type="Proteomes" id="UP000179243"/>
    </source>
</evidence>
<dbReference type="EMBL" id="MFYX01000043">
    <property type="protein sequence ID" value="OGK05987.1"/>
    <property type="molecule type" value="Genomic_DNA"/>
</dbReference>